<name>A0A5A7Q387_STRAF</name>
<dbReference type="AlphaFoldDB" id="A0A5A7Q387"/>
<protein>
    <submittedName>
        <fullName evidence="2">Permease</fullName>
    </submittedName>
</protein>
<keyword evidence="1" id="KW-1133">Transmembrane helix</keyword>
<organism evidence="2 3">
    <name type="scientific">Striga asiatica</name>
    <name type="common">Asiatic witchweed</name>
    <name type="synonym">Buchnera asiatica</name>
    <dbReference type="NCBI Taxonomy" id="4170"/>
    <lineage>
        <taxon>Eukaryota</taxon>
        <taxon>Viridiplantae</taxon>
        <taxon>Streptophyta</taxon>
        <taxon>Embryophyta</taxon>
        <taxon>Tracheophyta</taxon>
        <taxon>Spermatophyta</taxon>
        <taxon>Magnoliopsida</taxon>
        <taxon>eudicotyledons</taxon>
        <taxon>Gunneridae</taxon>
        <taxon>Pentapetalae</taxon>
        <taxon>asterids</taxon>
        <taxon>lamiids</taxon>
        <taxon>Lamiales</taxon>
        <taxon>Orobanchaceae</taxon>
        <taxon>Buchnereae</taxon>
        <taxon>Striga</taxon>
    </lineage>
</organism>
<sequence>MQTQQATGNTKSNQSTTLKIFEKHHIHGQLPKQLHNSHKNISTYHSTYLVTTWTHVRRTTLMWTNPITSLHPLLAHIAPTTLTTITRVIHNRGQQSCHGLPYSRRCHRRIITHLACVGCHQVPTRRRIPSLLGCVTVVPLVLTWRLALLGAEKALGVLGPIHSLLAVAFFALSRDLYTNRQNPLGFPVCLSRPSGPSSISPNVEKNSESLFGSISGDTLLTSSHWCCGSFDGPRRGQLARRHPALDQLLRLLQGLPGPLAVLEQNESVALGFPRDLVFDNLAVLDFTILAKRGGDGLVTGLPAKPVDENLTV</sequence>
<evidence type="ECO:0000256" key="1">
    <source>
        <dbReference type="SAM" id="Phobius"/>
    </source>
</evidence>
<feature type="transmembrane region" description="Helical" evidence="1">
    <location>
        <begin position="154"/>
        <end position="172"/>
    </location>
</feature>
<keyword evidence="1" id="KW-0812">Transmembrane</keyword>
<accession>A0A5A7Q387</accession>
<feature type="transmembrane region" description="Helical" evidence="1">
    <location>
        <begin position="130"/>
        <end position="148"/>
    </location>
</feature>
<comment type="caution">
    <text evidence="2">The sequence shown here is derived from an EMBL/GenBank/DDBJ whole genome shotgun (WGS) entry which is preliminary data.</text>
</comment>
<evidence type="ECO:0000313" key="3">
    <source>
        <dbReference type="Proteomes" id="UP000325081"/>
    </source>
</evidence>
<reference evidence="3" key="1">
    <citation type="journal article" date="2019" name="Curr. Biol.">
        <title>Genome Sequence of Striga asiatica Provides Insight into the Evolution of Plant Parasitism.</title>
        <authorList>
            <person name="Yoshida S."/>
            <person name="Kim S."/>
            <person name="Wafula E.K."/>
            <person name="Tanskanen J."/>
            <person name="Kim Y.M."/>
            <person name="Honaas L."/>
            <person name="Yang Z."/>
            <person name="Spallek T."/>
            <person name="Conn C.E."/>
            <person name="Ichihashi Y."/>
            <person name="Cheong K."/>
            <person name="Cui S."/>
            <person name="Der J.P."/>
            <person name="Gundlach H."/>
            <person name="Jiao Y."/>
            <person name="Hori C."/>
            <person name="Ishida J.K."/>
            <person name="Kasahara H."/>
            <person name="Kiba T."/>
            <person name="Kim M.S."/>
            <person name="Koo N."/>
            <person name="Laohavisit A."/>
            <person name="Lee Y.H."/>
            <person name="Lumba S."/>
            <person name="McCourt P."/>
            <person name="Mortimer J.C."/>
            <person name="Mutuku J.M."/>
            <person name="Nomura T."/>
            <person name="Sasaki-Sekimoto Y."/>
            <person name="Seto Y."/>
            <person name="Wang Y."/>
            <person name="Wakatake T."/>
            <person name="Sakakibara H."/>
            <person name="Demura T."/>
            <person name="Yamaguchi S."/>
            <person name="Yoneyama K."/>
            <person name="Manabe R.I."/>
            <person name="Nelson D.C."/>
            <person name="Schulman A.H."/>
            <person name="Timko M.P."/>
            <person name="dePamphilis C.W."/>
            <person name="Choi D."/>
            <person name="Shirasu K."/>
        </authorList>
    </citation>
    <scope>NUCLEOTIDE SEQUENCE [LARGE SCALE GENOMIC DNA]</scope>
    <source>
        <strain evidence="3">cv. UVA1</strain>
    </source>
</reference>
<dbReference type="EMBL" id="BKCP01005627">
    <property type="protein sequence ID" value="GER39341.1"/>
    <property type="molecule type" value="Genomic_DNA"/>
</dbReference>
<keyword evidence="1" id="KW-0472">Membrane</keyword>
<gene>
    <name evidence="2" type="ORF">STAS_15951</name>
</gene>
<proteinExistence type="predicted"/>
<keyword evidence="3" id="KW-1185">Reference proteome</keyword>
<dbReference type="Proteomes" id="UP000325081">
    <property type="component" value="Unassembled WGS sequence"/>
</dbReference>
<evidence type="ECO:0000313" key="2">
    <source>
        <dbReference type="EMBL" id="GER39341.1"/>
    </source>
</evidence>